<keyword evidence="1" id="KW-1133">Transmembrane helix</keyword>
<dbReference type="PANTHER" id="PTHR40761:SF1">
    <property type="entry name" value="CONSERVED INTEGRAL MEMBRANE ALANINE VALINE AND LEUCINE RICH PROTEIN-RELATED"/>
    <property type="match status" value="1"/>
</dbReference>
<accession>A0ABS9YQG3</accession>
<feature type="transmembrane region" description="Helical" evidence="1">
    <location>
        <begin position="202"/>
        <end position="223"/>
    </location>
</feature>
<organism evidence="2 3">
    <name type="scientific">Candidatus Mycolicibacterium alkanivorans</name>
    <dbReference type="NCBI Taxonomy" id="2954114"/>
    <lineage>
        <taxon>Bacteria</taxon>
        <taxon>Bacillati</taxon>
        <taxon>Actinomycetota</taxon>
        <taxon>Actinomycetes</taxon>
        <taxon>Mycobacteriales</taxon>
        <taxon>Mycobacteriaceae</taxon>
        <taxon>Mycolicibacterium</taxon>
    </lineage>
</organism>
<dbReference type="EMBL" id="JAIVFL010000001">
    <property type="protein sequence ID" value="MCI4673510.1"/>
    <property type="molecule type" value="Genomic_DNA"/>
</dbReference>
<feature type="transmembrane region" description="Helical" evidence="1">
    <location>
        <begin position="172"/>
        <end position="190"/>
    </location>
</feature>
<feature type="transmembrane region" description="Helical" evidence="1">
    <location>
        <begin position="144"/>
        <end position="166"/>
    </location>
</feature>
<keyword evidence="1" id="KW-0472">Membrane</keyword>
<feature type="transmembrane region" description="Helical" evidence="1">
    <location>
        <begin position="90"/>
        <end position="110"/>
    </location>
</feature>
<sequence length="306" mass="30327">MIIGVAAALLACVAYGVSSVLQAYGARRSATAARDRGATGHVTATGGPTLRSTVGAALTAAFVAGIVLDVVGFAGSAVSARLIPLFLSQTIISANLVVTAVLGIAVLGIGLHARDWIAIVAVIVSLLVLGLGSGERGAANPDRLVHWVVLAVSVLILLGGIGLIRVLGSRGAVMAGLIAGVLFGMLAIAVRVADGLEPLQTWTLAADPASWTVLLAGIGGFYLHTVALQLGSVNGATAALVVGETVVPGIIGVVFLGDSARPGLGWVVALGFVGAVAGAVAVAVFGAIGHVTEAIERSDVPAHRGL</sequence>
<dbReference type="RefSeq" id="WP_243070040.1">
    <property type="nucleotide sequence ID" value="NZ_JAIVFL010000001.1"/>
</dbReference>
<evidence type="ECO:0000313" key="3">
    <source>
        <dbReference type="Proteomes" id="UP001139068"/>
    </source>
</evidence>
<evidence type="ECO:0000313" key="2">
    <source>
        <dbReference type="EMBL" id="MCI4673510.1"/>
    </source>
</evidence>
<proteinExistence type="predicted"/>
<dbReference type="PANTHER" id="PTHR40761">
    <property type="entry name" value="CONSERVED INTEGRAL MEMBRANE ALANINE VALINE AND LEUCINE RICH PROTEIN-RELATED"/>
    <property type="match status" value="1"/>
</dbReference>
<reference evidence="2" key="1">
    <citation type="journal article" date="2022" name="ISME J.">
        <title>Identification of active gaseous-alkane degraders at natural gas seeps.</title>
        <authorList>
            <person name="Farhan Ul Haque M."/>
            <person name="Hernandez M."/>
            <person name="Crombie A.T."/>
            <person name="Murrell J.C."/>
        </authorList>
    </citation>
    <scope>NUCLEOTIDE SEQUENCE</scope>
    <source>
        <strain evidence="2">ANDR5</strain>
    </source>
</reference>
<feature type="transmembrane region" description="Helical" evidence="1">
    <location>
        <begin position="264"/>
        <end position="288"/>
    </location>
</feature>
<evidence type="ECO:0008006" key="4">
    <source>
        <dbReference type="Google" id="ProtNLM"/>
    </source>
</evidence>
<feature type="transmembrane region" description="Helical" evidence="1">
    <location>
        <begin position="56"/>
        <end position="78"/>
    </location>
</feature>
<feature type="transmembrane region" description="Helical" evidence="1">
    <location>
        <begin position="235"/>
        <end position="257"/>
    </location>
</feature>
<name>A0ABS9YQG3_9MYCO</name>
<gene>
    <name evidence="2" type="ORF">K9U37_00505</name>
</gene>
<protein>
    <recommendedName>
        <fullName evidence="4">Integral membrane protein</fullName>
    </recommendedName>
</protein>
<comment type="caution">
    <text evidence="2">The sequence shown here is derived from an EMBL/GenBank/DDBJ whole genome shotgun (WGS) entry which is preliminary data.</text>
</comment>
<feature type="transmembrane region" description="Helical" evidence="1">
    <location>
        <begin position="116"/>
        <end position="132"/>
    </location>
</feature>
<keyword evidence="1" id="KW-0812">Transmembrane</keyword>
<keyword evidence="3" id="KW-1185">Reference proteome</keyword>
<dbReference type="Proteomes" id="UP001139068">
    <property type="component" value="Unassembled WGS sequence"/>
</dbReference>
<evidence type="ECO:0000256" key="1">
    <source>
        <dbReference type="SAM" id="Phobius"/>
    </source>
</evidence>